<protein>
    <submittedName>
        <fullName evidence="1">Uncharacterized protein</fullName>
    </submittedName>
</protein>
<gene>
    <name evidence="1" type="ORF">ACFW6T_25345</name>
</gene>
<name>A0ABW6GRG3_9ACTN</name>
<organism evidence="1 2">
    <name type="scientific">Kitasatospora phosalacinea</name>
    <dbReference type="NCBI Taxonomy" id="2065"/>
    <lineage>
        <taxon>Bacteria</taxon>
        <taxon>Bacillati</taxon>
        <taxon>Actinomycetota</taxon>
        <taxon>Actinomycetes</taxon>
        <taxon>Kitasatosporales</taxon>
        <taxon>Streptomycetaceae</taxon>
        <taxon>Kitasatospora</taxon>
    </lineage>
</organism>
<evidence type="ECO:0000313" key="1">
    <source>
        <dbReference type="EMBL" id="MFE1355321.1"/>
    </source>
</evidence>
<evidence type="ECO:0000313" key="2">
    <source>
        <dbReference type="Proteomes" id="UP001599542"/>
    </source>
</evidence>
<dbReference type="SUPFAM" id="SSF140990">
    <property type="entry name" value="FtsH protease domain-like"/>
    <property type="match status" value="1"/>
</dbReference>
<comment type="caution">
    <text evidence="1">The sequence shown here is derived from an EMBL/GenBank/DDBJ whole genome shotgun (WGS) entry which is preliminary data.</text>
</comment>
<dbReference type="EMBL" id="JBHYPX010000058">
    <property type="protein sequence ID" value="MFE1355321.1"/>
    <property type="molecule type" value="Genomic_DNA"/>
</dbReference>
<proteinExistence type="predicted"/>
<sequence length="199" mass="21638">MSVWHHDNLTVDGIPYTTRYPVPRHLRTGQTTAAEDALGLTEDQMLASTAVHELGHALVWLAGGLHISHISLVPEGSSTGLVKAHLHHTDAETRPLVLGAAAGERASDRWLRETGLWTPGRAAIVEVGARGDRNFVLDHITPRPVFGTGDPGDVDYSVLQDMADAELDLLWDRLMCALPLLLQHRILTGDQLAQHVGLP</sequence>
<dbReference type="Proteomes" id="UP001599542">
    <property type="component" value="Unassembled WGS sequence"/>
</dbReference>
<dbReference type="InterPro" id="IPR037219">
    <property type="entry name" value="Peptidase_M41-like"/>
</dbReference>
<reference evidence="1 2" key="1">
    <citation type="submission" date="2024-09" db="EMBL/GenBank/DDBJ databases">
        <title>The Natural Products Discovery Center: Release of the First 8490 Sequenced Strains for Exploring Actinobacteria Biosynthetic Diversity.</title>
        <authorList>
            <person name="Kalkreuter E."/>
            <person name="Kautsar S.A."/>
            <person name="Yang D."/>
            <person name="Bader C.D."/>
            <person name="Teijaro C.N."/>
            <person name="Fluegel L."/>
            <person name="Davis C.M."/>
            <person name="Simpson J.R."/>
            <person name="Lauterbach L."/>
            <person name="Steele A.D."/>
            <person name="Gui C."/>
            <person name="Meng S."/>
            <person name="Li G."/>
            <person name="Viehrig K."/>
            <person name="Ye F."/>
            <person name="Su P."/>
            <person name="Kiefer A.F."/>
            <person name="Nichols A."/>
            <person name="Cepeda A.J."/>
            <person name="Yan W."/>
            <person name="Fan B."/>
            <person name="Jiang Y."/>
            <person name="Adhikari A."/>
            <person name="Zheng C.-J."/>
            <person name="Schuster L."/>
            <person name="Cowan T.M."/>
            <person name="Smanski M.J."/>
            <person name="Chevrette M.G."/>
            <person name="De Carvalho L.P.S."/>
            <person name="Shen B."/>
        </authorList>
    </citation>
    <scope>NUCLEOTIDE SEQUENCE [LARGE SCALE GENOMIC DNA]</scope>
    <source>
        <strain evidence="1 2">NPDC058753</strain>
    </source>
</reference>
<accession>A0ABW6GRG3</accession>
<keyword evidence="2" id="KW-1185">Reference proteome</keyword>
<dbReference type="RefSeq" id="WP_380329355.1">
    <property type="nucleotide sequence ID" value="NZ_JBHYPW010000056.1"/>
</dbReference>